<dbReference type="Pfam" id="PF00172">
    <property type="entry name" value="Zn_clus"/>
    <property type="match status" value="1"/>
</dbReference>
<dbReference type="PANTHER" id="PTHR47338:SF20">
    <property type="entry name" value="ZN(II)2CYS6 TRANSCRIPTION FACTOR (EUROFUNG)"/>
    <property type="match status" value="1"/>
</dbReference>
<evidence type="ECO:0000256" key="4">
    <source>
        <dbReference type="ARBA" id="ARBA00023163"/>
    </source>
</evidence>
<evidence type="ECO:0000256" key="5">
    <source>
        <dbReference type="ARBA" id="ARBA00023242"/>
    </source>
</evidence>
<gene>
    <name evidence="8" type="ORF">OIDMADRAFT_153396</name>
</gene>
<reference evidence="8 9" key="1">
    <citation type="submission" date="2014-04" db="EMBL/GenBank/DDBJ databases">
        <authorList>
            <consortium name="DOE Joint Genome Institute"/>
            <person name="Kuo A."/>
            <person name="Martino E."/>
            <person name="Perotto S."/>
            <person name="Kohler A."/>
            <person name="Nagy L.G."/>
            <person name="Floudas D."/>
            <person name="Copeland A."/>
            <person name="Barry K.W."/>
            <person name="Cichocki N."/>
            <person name="Veneault-Fourrey C."/>
            <person name="LaButti K."/>
            <person name="Lindquist E.A."/>
            <person name="Lipzen A."/>
            <person name="Lundell T."/>
            <person name="Morin E."/>
            <person name="Murat C."/>
            <person name="Sun H."/>
            <person name="Tunlid A."/>
            <person name="Henrissat B."/>
            <person name="Grigoriev I.V."/>
            <person name="Hibbett D.S."/>
            <person name="Martin F."/>
            <person name="Nordberg H.P."/>
            <person name="Cantor M.N."/>
            <person name="Hua S.X."/>
        </authorList>
    </citation>
    <scope>NUCLEOTIDE SEQUENCE [LARGE SCALE GENOMIC DNA]</scope>
    <source>
        <strain evidence="8 9">Zn</strain>
    </source>
</reference>
<evidence type="ECO:0000256" key="3">
    <source>
        <dbReference type="ARBA" id="ARBA00023015"/>
    </source>
</evidence>
<dbReference type="InterPro" id="IPR050815">
    <property type="entry name" value="TF_fung"/>
</dbReference>
<protein>
    <recommendedName>
        <fullName evidence="10">Transcription factor domain-containing protein</fullName>
    </recommendedName>
</protein>
<organism evidence="8 9">
    <name type="scientific">Oidiodendron maius (strain Zn)</name>
    <dbReference type="NCBI Taxonomy" id="913774"/>
    <lineage>
        <taxon>Eukaryota</taxon>
        <taxon>Fungi</taxon>
        <taxon>Dikarya</taxon>
        <taxon>Ascomycota</taxon>
        <taxon>Pezizomycotina</taxon>
        <taxon>Leotiomycetes</taxon>
        <taxon>Leotiomycetes incertae sedis</taxon>
        <taxon>Myxotrichaceae</taxon>
        <taxon>Oidiodendron</taxon>
    </lineage>
</organism>
<dbReference type="HOGENOM" id="CLU_023880_3_0_1"/>
<dbReference type="AlphaFoldDB" id="A0A0C3I328"/>
<evidence type="ECO:0000313" key="8">
    <source>
        <dbReference type="EMBL" id="KIN08797.1"/>
    </source>
</evidence>
<dbReference type="GO" id="GO:0006351">
    <property type="term" value="P:DNA-templated transcription"/>
    <property type="evidence" value="ECO:0007669"/>
    <property type="project" value="InterPro"/>
</dbReference>
<dbReference type="InterPro" id="IPR007219">
    <property type="entry name" value="XnlR_reg_dom"/>
</dbReference>
<dbReference type="CDD" id="cd00067">
    <property type="entry name" value="GAL4"/>
    <property type="match status" value="1"/>
</dbReference>
<dbReference type="GO" id="GO:0008270">
    <property type="term" value="F:zinc ion binding"/>
    <property type="evidence" value="ECO:0007669"/>
    <property type="project" value="InterPro"/>
</dbReference>
<dbReference type="SUPFAM" id="SSF57701">
    <property type="entry name" value="Zn2/Cys6 DNA-binding domain"/>
    <property type="match status" value="1"/>
</dbReference>
<feature type="domain" description="Zn(2)-C6 fungal-type" evidence="6">
    <location>
        <begin position="5"/>
        <end position="33"/>
    </location>
</feature>
<name>A0A0C3I328_OIDMZ</name>
<dbReference type="GO" id="GO:0005634">
    <property type="term" value="C:nucleus"/>
    <property type="evidence" value="ECO:0007669"/>
    <property type="project" value="UniProtKB-SubCell"/>
</dbReference>
<dbReference type="Pfam" id="PF04082">
    <property type="entry name" value="Fungal_trans"/>
    <property type="match status" value="1"/>
</dbReference>
<dbReference type="Proteomes" id="UP000054321">
    <property type="component" value="Unassembled WGS sequence"/>
</dbReference>
<dbReference type="GO" id="GO:0000981">
    <property type="term" value="F:DNA-binding transcription factor activity, RNA polymerase II-specific"/>
    <property type="evidence" value="ECO:0007669"/>
    <property type="project" value="InterPro"/>
</dbReference>
<proteinExistence type="predicted"/>
<keyword evidence="9" id="KW-1185">Reference proteome</keyword>
<evidence type="ECO:0000256" key="2">
    <source>
        <dbReference type="ARBA" id="ARBA00022723"/>
    </source>
</evidence>
<sequence length="505" mass="55639">MLTSRLKRKCQRQLPVCSLCVRLGKSCEYPTGRKPYGSPYSDKTPSVSSSTSVSIALSSNATASVFPDAFFLDPELFTSISHSALKNTVPVPTEVSQLLGPDASLICEPYFASIDTWLPIISKKRLNQGLQAGGPSEASGLALLLLCMKLAIDNPQVNSHAGTESTLYGIARTYMNTLEESSPTSLHIFQSLVLIALYEIGHGIYPTAYLTVGRAARLGLLRGIHDRKNATQLFTTPQTWTYWEEERRTWWAVSILERCLNLGPTGLPLATPEPARGDLLPTADSEWRRGDIGTTQALYTTGFSPDLTIGPYARVCQASHILGRVIRHRNSRKDVQTRELILSEALQLSTTLTALDKHLSRPMDEPQDGEAITLVDVALCTSARLALYHIYACNLPDVIAERFEEESAMQTASIQGIKQIIATRGSVLAWCVLRQAQDNLDSSSPLVIQSLYDAATECHWFIKEGDVAEGAANTWHLLVEALTLLSRRWGVAEKFLHLLKKLDDQ</sequence>
<dbReference type="InterPro" id="IPR001138">
    <property type="entry name" value="Zn2Cys6_DnaBD"/>
</dbReference>
<dbReference type="STRING" id="913774.A0A0C3I328"/>
<dbReference type="EMBL" id="KN832870">
    <property type="protein sequence ID" value="KIN08797.1"/>
    <property type="molecule type" value="Genomic_DNA"/>
</dbReference>
<evidence type="ECO:0000256" key="1">
    <source>
        <dbReference type="ARBA" id="ARBA00004123"/>
    </source>
</evidence>
<dbReference type="GO" id="GO:0003677">
    <property type="term" value="F:DNA binding"/>
    <property type="evidence" value="ECO:0007669"/>
    <property type="project" value="InterPro"/>
</dbReference>
<keyword evidence="5" id="KW-0539">Nucleus</keyword>
<dbReference type="PANTHER" id="PTHR47338">
    <property type="entry name" value="ZN(II)2CYS6 TRANSCRIPTION FACTOR (EUROFUNG)-RELATED"/>
    <property type="match status" value="1"/>
</dbReference>
<reference evidence="9" key="2">
    <citation type="submission" date="2015-01" db="EMBL/GenBank/DDBJ databases">
        <title>Evolutionary Origins and Diversification of the Mycorrhizal Mutualists.</title>
        <authorList>
            <consortium name="DOE Joint Genome Institute"/>
            <consortium name="Mycorrhizal Genomics Consortium"/>
            <person name="Kohler A."/>
            <person name="Kuo A."/>
            <person name="Nagy L.G."/>
            <person name="Floudas D."/>
            <person name="Copeland A."/>
            <person name="Barry K.W."/>
            <person name="Cichocki N."/>
            <person name="Veneault-Fourrey C."/>
            <person name="LaButti K."/>
            <person name="Lindquist E.A."/>
            <person name="Lipzen A."/>
            <person name="Lundell T."/>
            <person name="Morin E."/>
            <person name="Murat C."/>
            <person name="Riley R."/>
            <person name="Ohm R."/>
            <person name="Sun H."/>
            <person name="Tunlid A."/>
            <person name="Henrissat B."/>
            <person name="Grigoriev I.V."/>
            <person name="Hibbett D.S."/>
            <person name="Martin F."/>
        </authorList>
    </citation>
    <scope>NUCLEOTIDE SEQUENCE [LARGE SCALE GENOMIC DNA]</scope>
    <source>
        <strain evidence="9">Zn</strain>
    </source>
</reference>
<dbReference type="InterPro" id="IPR036864">
    <property type="entry name" value="Zn2-C6_fun-type_DNA-bd_sf"/>
</dbReference>
<evidence type="ECO:0008006" key="10">
    <source>
        <dbReference type="Google" id="ProtNLM"/>
    </source>
</evidence>
<dbReference type="OrthoDB" id="3862662at2759"/>
<keyword evidence="4" id="KW-0804">Transcription</keyword>
<evidence type="ECO:0000259" key="7">
    <source>
        <dbReference type="Pfam" id="PF04082"/>
    </source>
</evidence>
<keyword evidence="3" id="KW-0805">Transcription regulation</keyword>
<keyword evidence="2" id="KW-0479">Metal-binding</keyword>
<evidence type="ECO:0000313" key="9">
    <source>
        <dbReference type="Proteomes" id="UP000054321"/>
    </source>
</evidence>
<feature type="domain" description="Xylanolytic transcriptional activator regulatory" evidence="7">
    <location>
        <begin position="110"/>
        <end position="262"/>
    </location>
</feature>
<dbReference type="CDD" id="cd12148">
    <property type="entry name" value="fungal_TF_MHR"/>
    <property type="match status" value="1"/>
</dbReference>
<comment type="subcellular location">
    <subcellularLocation>
        <location evidence="1">Nucleus</location>
    </subcellularLocation>
</comment>
<accession>A0A0C3I328</accession>
<dbReference type="InParanoid" id="A0A0C3I328"/>
<evidence type="ECO:0000259" key="6">
    <source>
        <dbReference type="Pfam" id="PF00172"/>
    </source>
</evidence>